<dbReference type="EMBL" id="BAAABU010000006">
    <property type="protein sequence ID" value="GAA0232757.1"/>
    <property type="molecule type" value="Genomic_DNA"/>
</dbReference>
<name>A0ABP3DHA7_9PSEU</name>
<dbReference type="Proteomes" id="UP001500416">
    <property type="component" value="Unassembled WGS sequence"/>
</dbReference>
<gene>
    <name evidence="1" type="ORF">GCM10010492_34400</name>
</gene>
<proteinExistence type="predicted"/>
<comment type="caution">
    <text evidence="1">The sequence shown here is derived from an EMBL/GenBank/DDBJ whole genome shotgun (WGS) entry which is preliminary data.</text>
</comment>
<keyword evidence="2" id="KW-1185">Reference proteome</keyword>
<evidence type="ECO:0000313" key="2">
    <source>
        <dbReference type="Proteomes" id="UP001500416"/>
    </source>
</evidence>
<sequence>MAAKTRGESRADGGLDDQQEYVINRITVGIIPKVWAELARLITNTKFNRTDVVNRAISVYAMVDENLRNGQELVFRDPKTGKERVVEII</sequence>
<organism evidence="1 2">
    <name type="scientific">Saccharothrix mutabilis subsp. mutabilis</name>
    <dbReference type="NCBI Taxonomy" id="66855"/>
    <lineage>
        <taxon>Bacteria</taxon>
        <taxon>Bacillati</taxon>
        <taxon>Actinomycetota</taxon>
        <taxon>Actinomycetes</taxon>
        <taxon>Pseudonocardiales</taxon>
        <taxon>Pseudonocardiaceae</taxon>
        <taxon>Saccharothrix</taxon>
    </lineage>
</organism>
<accession>A0ABP3DHA7</accession>
<dbReference type="RefSeq" id="WP_343934833.1">
    <property type="nucleotide sequence ID" value="NZ_BAAABU010000006.1"/>
</dbReference>
<protein>
    <submittedName>
        <fullName evidence="1">Uncharacterized protein</fullName>
    </submittedName>
</protein>
<reference evidence="2" key="1">
    <citation type="journal article" date="2019" name="Int. J. Syst. Evol. Microbiol.">
        <title>The Global Catalogue of Microorganisms (GCM) 10K type strain sequencing project: providing services to taxonomists for standard genome sequencing and annotation.</title>
        <authorList>
            <consortium name="The Broad Institute Genomics Platform"/>
            <consortium name="The Broad Institute Genome Sequencing Center for Infectious Disease"/>
            <person name="Wu L."/>
            <person name="Ma J."/>
        </authorList>
    </citation>
    <scope>NUCLEOTIDE SEQUENCE [LARGE SCALE GENOMIC DNA]</scope>
    <source>
        <strain evidence="2">JCM 3380</strain>
    </source>
</reference>
<evidence type="ECO:0000313" key="1">
    <source>
        <dbReference type="EMBL" id="GAA0232757.1"/>
    </source>
</evidence>